<evidence type="ECO:0000256" key="8">
    <source>
        <dbReference type="ARBA" id="ARBA00025164"/>
    </source>
</evidence>
<dbReference type="GO" id="GO:0005829">
    <property type="term" value="C:cytosol"/>
    <property type="evidence" value="ECO:0007669"/>
    <property type="project" value="TreeGrafter"/>
</dbReference>
<dbReference type="InterPro" id="IPR000086">
    <property type="entry name" value="NUDIX_hydrolase_dom"/>
</dbReference>
<dbReference type="Gene3D" id="3.90.79.10">
    <property type="entry name" value="Nucleoside Triphosphate Pyrophosphohydrolase"/>
    <property type="match status" value="1"/>
</dbReference>
<comment type="function">
    <text evidence="8">Acts on ADP-mannose and ADP-glucose as well as ADP-ribose. Prevents glycogen biosynthesis. The reaction catalyzed by this enzyme is a limiting step of the gluconeogenic process.</text>
</comment>
<evidence type="ECO:0000256" key="1">
    <source>
        <dbReference type="ARBA" id="ARBA00001946"/>
    </source>
</evidence>
<name>A0A246S4E7_9GAMM</name>
<accession>A0A246S4E7</accession>
<dbReference type="STRING" id="213554.FF32_18000"/>
<feature type="region of interest" description="Disordered" evidence="14">
    <location>
        <begin position="1"/>
        <end position="20"/>
    </location>
</feature>
<comment type="caution">
    <text evidence="16">The sequence shown here is derived from an EMBL/GenBank/DDBJ whole genome shotgun (WGS) entry which is preliminary data.</text>
</comment>
<dbReference type="PANTHER" id="PTHR11839">
    <property type="entry name" value="UDP/ADP-SUGAR PYROPHOSPHATASE"/>
    <property type="match status" value="1"/>
</dbReference>
<dbReference type="InterPro" id="IPR020084">
    <property type="entry name" value="NUDIX_hydrolase_CS"/>
</dbReference>
<keyword evidence="7 13" id="KW-0460">Magnesium</keyword>
<dbReference type="NCBIfam" id="TIGR00052">
    <property type="entry name" value="nudix-type nucleoside diphosphatase, YffH/AdpP family"/>
    <property type="match status" value="1"/>
</dbReference>
<dbReference type="CDD" id="cd24155">
    <property type="entry name" value="NUDIX_ADPRase"/>
    <property type="match status" value="1"/>
</dbReference>
<protein>
    <recommendedName>
        <fullName evidence="4">ADP-ribose pyrophosphatase</fullName>
        <ecNumber evidence="3">3.6.1.13</ecNumber>
    </recommendedName>
    <alternativeName>
        <fullName evidence="9">ADP-ribose diphosphatase</fullName>
    </alternativeName>
    <alternativeName>
        <fullName evidence="11">ADP-ribose phosphohydrolase</fullName>
    </alternativeName>
    <alternativeName>
        <fullName evidence="10">Adenosine diphosphoribose pyrophosphatase</fullName>
    </alternativeName>
</protein>
<dbReference type="InterPro" id="IPR015797">
    <property type="entry name" value="NUDIX_hydrolase-like_dom_sf"/>
</dbReference>
<dbReference type="PROSITE" id="PS51462">
    <property type="entry name" value="NUDIX"/>
    <property type="match status" value="1"/>
</dbReference>
<evidence type="ECO:0000256" key="3">
    <source>
        <dbReference type="ARBA" id="ARBA00012453"/>
    </source>
</evidence>
<dbReference type="RefSeq" id="WP_088698490.1">
    <property type="nucleotide sequence ID" value="NZ_JPUA01000003.1"/>
</dbReference>
<evidence type="ECO:0000256" key="13">
    <source>
        <dbReference type="PIRSR" id="PIRSR604385-2"/>
    </source>
</evidence>
<dbReference type="SUPFAM" id="SSF55811">
    <property type="entry name" value="Nudix"/>
    <property type="match status" value="1"/>
</dbReference>
<dbReference type="EMBL" id="JPUA01000003">
    <property type="protein sequence ID" value="OWV31331.1"/>
    <property type="molecule type" value="Genomic_DNA"/>
</dbReference>
<feature type="domain" description="Nudix hydrolase" evidence="15">
    <location>
        <begin position="74"/>
        <end position="212"/>
    </location>
</feature>
<feature type="binding site" evidence="13">
    <location>
        <position position="131"/>
    </location>
    <ligand>
        <name>Mg(2+)</name>
        <dbReference type="ChEBI" id="CHEBI:18420"/>
        <label>1</label>
    </ligand>
</feature>
<evidence type="ECO:0000256" key="10">
    <source>
        <dbReference type="ARBA" id="ARBA00030308"/>
    </source>
</evidence>
<keyword evidence="6 16" id="KW-0378">Hydrolase</keyword>
<dbReference type="PANTHER" id="PTHR11839:SF5">
    <property type="entry name" value="ADP-RIBOSE PYROPHOSPHATASE"/>
    <property type="match status" value="1"/>
</dbReference>
<reference evidence="16 17" key="1">
    <citation type="submission" date="2014-08" db="EMBL/GenBank/DDBJ databases">
        <title>Draft genome sequence of a novel L-asparaginase producing marine bacterium, Halomonas campaniensis.</title>
        <authorList>
            <person name="Sundarakrishnan B."/>
            <person name="Moushumi Priya A."/>
            <person name="Raman G."/>
            <person name="Sakthivel N."/>
            <person name="Park S."/>
            <person name="Jayachandran S."/>
        </authorList>
    </citation>
    <scope>NUCLEOTIDE SEQUENCE [LARGE SCALE GENOMIC DNA]</scope>
    <source>
        <strain evidence="16 17">SK03</strain>
    </source>
</reference>
<evidence type="ECO:0000256" key="2">
    <source>
        <dbReference type="ARBA" id="ARBA00007482"/>
    </source>
</evidence>
<evidence type="ECO:0000313" key="17">
    <source>
        <dbReference type="Proteomes" id="UP000197334"/>
    </source>
</evidence>
<dbReference type="OrthoDB" id="5292471at2"/>
<sequence length="244" mass="27506">MASNSKNESVQNTPFQNSPFKNTALSVPDFKRDDVELLKRETLHQGFFRLEALELRHRLFEGGWSEPMRREVHNRFDAVGVLLYDPERDALVLIEQFRAGAIDDAASPWKLELVAGLAEKGESLEDVARREAWEEAGCKVTELTKLHTYYPSPGACNEQVTLFCGLVDTYGLGGVHGLDEEHEDIRVHVMPFANAWELLTQGRLDNAMSLIGLHWLNSQRASLRAASQRALPKSETTKSETDKE</sequence>
<evidence type="ECO:0000259" key="15">
    <source>
        <dbReference type="PROSITE" id="PS51462"/>
    </source>
</evidence>
<dbReference type="Pfam" id="PF00293">
    <property type="entry name" value="NUDIX"/>
    <property type="match status" value="1"/>
</dbReference>
<dbReference type="Proteomes" id="UP000197334">
    <property type="component" value="Unassembled WGS sequence"/>
</dbReference>
<comment type="similarity">
    <text evidence="2">Belongs to the Nudix hydrolase family. NudF subfamily.</text>
</comment>
<dbReference type="AlphaFoldDB" id="A0A246S4E7"/>
<feature type="binding site" evidence="13">
    <location>
        <position position="135"/>
    </location>
    <ligand>
        <name>Mg(2+)</name>
        <dbReference type="ChEBI" id="CHEBI:18420"/>
        <label>1</label>
    </ligand>
</feature>
<evidence type="ECO:0000256" key="6">
    <source>
        <dbReference type="ARBA" id="ARBA00022801"/>
    </source>
</evidence>
<dbReference type="EC" id="3.6.1.13" evidence="3"/>
<gene>
    <name evidence="16" type="primary">nudF</name>
    <name evidence="16" type="ORF">JI62_01585</name>
</gene>
<feature type="binding site" evidence="13">
    <location>
        <position position="183"/>
    </location>
    <ligand>
        <name>Mg(2+)</name>
        <dbReference type="ChEBI" id="CHEBI:18420"/>
        <label>1</label>
    </ligand>
</feature>
<evidence type="ECO:0000313" key="16">
    <source>
        <dbReference type="EMBL" id="OWV31331.1"/>
    </source>
</evidence>
<evidence type="ECO:0000256" key="7">
    <source>
        <dbReference type="ARBA" id="ARBA00022842"/>
    </source>
</evidence>
<feature type="binding site" evidence="13">
    <location>
        <position position="115"/>
    </location>
    <ligand>
        <name>Mg(2+)</name>
        <dbReference type="ChEBI" id="CHEBI:18420"/>
        <label>1</label>
    </ligand>
</feature>
<dbReference type="GO" id="GO:0019693">
    <property type="term" value="P:ribose phosphate metabolic process"/>
    <property type="evidence" value="ECO:0007669"/>
    <property type="project" value="TreeGrafter"/>
</dbReference>
<comment type="cofactor">
    <cofactor evidence="1 13">
        <name>Mg(2+)</name>
        <dbReference type="ChEBI" id="CHEBI:18420"/>
    </cofactor>
</comment>
<dbReference type="GO" id="GO:0047631">
    <property type="term" value="F:ADP-ribose diphosphatase activity"/>
    <property type="evidence" value="ECO:0007669"/>
    <property type="project" value="UniProtKB-EC"/>
</dbReference>
<evidence type="ECO:0000256" key="4">
    <source>
        <dbReference type="ARBA" id="ARBA00013297"/>
    </source>
</evidence>
<dbReference type="InterPro" id="IPR004385">
    <property type="entry name" value="NDP_pyrophosphatase"/>
</dbReference>
<dbReference type="GO" id="GO:0006753">
    <property type="term" value="P:nucleoside phosphate metabolic process"/>
    <property type="evidence" value="ECO:0007669"/>
    <property type="project" value="TreeGrafter"/>
</dbReference>
<evidence type="ECO:0000256" key="11">
    <source>
        <dbReference type="ARBA" id="ARBA00033056"/>
    </source>
</evidence>
<dbReference type="GO" id="GO:0019144">
    <property type="term" value="F:ADP-sugar diphosphatase activity"/>
    <property type="evidence" value="ECO:0007669"/>
    <property type="project" value="TreeGrafter"/>
</dbReference>
<keyword evidence="17" id="KW-1185">Reference proteome</keyword>
<organism evidence="16 17">
    <name type="scientific">Halomonas campaniensis</name>
    <dbReference type="NCBI Taxonomy" id="213554"/>
    <lineage>
        <taxon>Bacteria</taxon>
        <taxon>Pseudomonadati</taxon>
        <taxon>Pseudomonadota</taxon>
        <taxon>Gammaproteobacteria</taxon>
        <taxon>Oceanospirillales</taxon>
        <taxon>Halomonadaceae</taxon>
        <taxon>Halomonas</taxon>
    </lineage>
</organism>
<proteinExistence type="inferred from homology"/>
<keyword evidence="5 13" id="KW-0479">Metal-binding</keyword>
<evidence type="ECO:0000256" key="5">
    <source>
        <dbReference type="ARBA" id="ARBA00022723"/>
    </source>
</evidence>
<dbReference type="PROSITE" id="PS00893">
    <property type="entry name" value="NUDIX_BOX"/>
    <property type="match status" value="1"/>
</dbReference>
<comment type="catalytic activity">
    <reaction evidence="12">
        <text>ADP-D-ribose + H2O = D-ribose 5-phosphate + AMP + 2 H(+)</text>
        <dbReference type="Rhea" id="RHEA:10412"/>
        <dbReference type="ChEBI" id="CHEBI:15377"/>
        <dbReference type="ChEBI" id="CHEBI:15378"/>
        <dbReference type="ChEBI" id="CHEBI:57967"/>
        <dbReference type="ChEBI" id="CHEBI:78346"/>
        <dbReference type="ChEBI" id="CHEBI:456215"/>
        <dbReference type="EC" id="3.6.1.13"/>
    </reaction>
</comment>
<evidence type="ECO:0000256" key="14">
    <source>
        <dbReference type="SAM" id="MobiDB-lite"/>
    </source>
</evidence>
<evidence type="ECO:0000256" key="12">
    <source>
        <dbReference type="ARBA" id="ARBA00049546"/>
    </source>
</evidence>
<evidence type="ECO:0000256" key="9">
    <source>
        <dbReference type="ARBA" id="ARBA00030162"/>
    </source>
</evidence>
<dbReference type="GO" id="GO:0046872">
    <property type="term" value="F:metal ion binding"/>
    <property type="evidence" value="ECO:0007669"/>
    <property type="project" value="UniProtKB-KW"/>
</dbReference>